<reference evidence="1" key="1">
    <citation type="journal article" date="2005" name="Dis. Aquat. Organ.">
        <title>Molecular detection of a virus, Pilchard herpesvirus, associated with epizootics in Australasian pilchards Sardinops sagax neopilchardus.</title>
        <authorList>
            <person name="Crockford M."/>
            <person name="Jones J.B."/>
            <person name="Crane M.S."/>
            <person name="Wilcox G.E."/>
        </authorList>
    </citation>
    <scope>NUCLEOTIDE SEQUENCE</scope>
    <source>
        <strain evidence="1">1995/1998</strain>
    </source>
</reference>
<name>Q4VCL6_9VIRU</name>
<feature type="non-terminal residue" evidence="1">
    <location>
        <position position="124"/>
    </location>
</feature>
<protein>
    <submittedName>
        <fullName evidence="1">Putative terminase</fullName>
    </submittedName>
</protein>
<evidence type="ECO:0000313" key="1">
    <source>
        <dbReference type="EMBL" id="AAY43694.1"/>
    </source>
</evidence>
<proteinExistence type="predicted"/>
<organism evidence="1">
    <name type="scientific">Pilchard herpesvirus</name>
    <dbReference type="NCBI Taxonomy" id="324600"/>
    <lineage>
        <taxon>Viruses</taxon>
        <taxon>Duplodnaviria</taxon>
        <taxon>Heunggongvirae</taxon>
        <taxon>Peploviricota</taxon>
        <taxon>Herviviricetes</taxon>
        <taxon>Herpesvirales</taxon>
    </lineage>
</organism>
<dbReference type="EMBL" id="AY995177">
    <property type="protein sequence ID" value="AAY43694.1"/>
    <property type="molecule type" value="Genomic_DNA"/>
</dbReference>
<sequence>HMILDKLGLATPEIAAHNPKCASPSTVLQIDKIFTRYSKCYSLVLAPRQCGKTTIMVLLVAAMILYTDMDLVVQAQNINMCEQNFKGVVALMDDIMDEPTFEKEHRYTRMVGTMEGARFIFNPD</sequence>
<feature type="non-terminal residue" evidence="1">
    <location>
        <position position="1"/>
    </location>
</feature>
<accession>Q4VCL6</accession>